<sequence>MIRHHLEPDLHPGAAPAELPRKAGRPPKSQSTLFQKGLRTRRAVMGDEHVDRALESNSSAFAAPMQEMVTEWAWGNVWNRPGLSRKQRSLMNIGLLMALNRTPELAMHIRGAINNGLSEVEIREAIMHSTVYCGAPAGMEATRTAERVLREMAEKGELERVL</sequence>
<dbReference type="AlphaFoldDB" id="A0A2I2FTD9"/>
<proteinExistence type="predicted"/>
<dbReference type="EMBL" id="MSFO01000010">
    <property type="protein sequence ID" value="PLB43871.1"/>
    <property type="molecule type" value="Genomic_DNA"/>
</dbReference>
<dbReference type="STRING" id="1392250.A0A2I2FTD9"/>
<dbReference type="RefSeq" id="XP_024699173.1">
    <property type="nucleotide sequence ID" value="XM_024850286.1"/>
</dbReference>
<dbReference type="InterPro" id="IPR003779">
    <property type="entry name" value="CMD-like"/>
</dbReference>
<evidence type="ECO:0000256" key="1">
    <source>
        <dbReference type="SAM" id="MobiDB-lite"/>
    </source>
</evidence>
<reference evidence="3 4" key="1">
    <citation type="submission" date="2016-12" db="EMBL/GenBank/DDBJ databases">
        <title>The genomes of Aspergillus section Nigri reveals drivers in fungal speciation.</title>
        <authorList>
            <consortium name="DOE Joint Genome Institute"/>
            <person name="Vesth T.C."/>
            <person name="Nybo J."/>
            <person name="Theobald S."/>
            <person name="Brandl J."/>
            <person name="Frisvad J.C."/>
            <person name="Nielsen K.F."/>
            <person name="Lyhne E.K."/>
            <person name="Kogle M.E."/>
            <person name="Kuo A."/>
            <person name="Riley R."/>
            <person name="Clum A."/>
            <person name="Nolan M."/>
            <person name="Lipzen A."/>
            <person name="Salamov A."/>
            <person name="Henrissat B."/>
            <person name="Wiebenga A."/>
            <person name="De Vries R.P."/>
            <person name="Grigoriev I.V."/>
            <person name="Mortensen U.H."/>
            <person name="Andersen M.R."/>
            <person name="Baker S.E."/>
        </authorList>
    </citation>
    <scope>NUCLEOTIDE SEQUENCE [LARGE SCALE GENOMIC DNA]</scope>
    <source>
        <strain evidence="3 4">IBT 23096</strain>
    </source>
</reference>
<gene>
    <name evidence="3" type="ORF">P170DRAFT_441317</name>
</gene>
<name>A0A2I2FTD9_9EURO</name>
<feature type="compositionally biased region" description="Basic and acidic residues" evidence="1">
    <location>
        <begin position="1"/>
        <end position="10"/>
    </location>
</feature>
<dbReference type="SUPFAM" id="SSF69118">
    <property type="entry name" value="AhpD-like"/>
    <property type="match status" value="1"/>
</dbReference>
<dbReference type="GO" id="GO:0051920">
    <property type="term" value="F:peroxiredoxin activity"/>
    <property type="evidence" value="ECO:0007669"/>
    <property type="project" value="InterPro"/>
</dbReference>
<accession>A0A2I2FTD9</accession>
<dbReference type="Gene3D" id="1.20.1290.10">
    <property type="entry name" value="AhpD-like"/>
    <property type="match status" value="1"/>
</dbReference>
<organism evidence="3 4">
    <name type="scientific">Aspergillus steynii IBT 23096</name>
    <dbReference type="NCBI Taxonomy" id="1392250"/>
    <lineage>
        <taxon>Eukaryota</taxon>
        <taxon>Fungi</taxon>
        <taxon>Dikarya</taxon>
        <taxon>Ascomycota</taxon>
        <taxon>Pezizomycotina</taxon>
        <taxon>Eurotiomycetes</taxon>
        <taxon>Eurotiomycetidae</taxon>
        <taxon>Eurotiales</taxon>
        <taxon>Aspergillaceae</taxon>
        <taxon>Aspergillus</taxon>
        <taxon>Aspergillus subgen. Circumdati</taxon>
    </lineage>
</organism>
<dbReference type="Proteomes" id="UP000234275">
    <property type="component" value="Unassembled WGS sequence"/>
</dbReference>
<dbReference type="PANTHER" id="PTHR33570:SF2">
    <property type="entry name" value="CARBOXYMUCONOLACTONE DECARBOXYLASE-LIKE DOMAIN-CONTAINING PROTEIN"/>
    <property type="match status" value="1"/>
</dbReference>
<dbReference type="PANTHER" id="PTHR33570">
    <property type="entry name" value="4-CARBOXYMUCONOLACTONE DECARBOXYLASE FAMILY PROTEIN"/>
    <property type="match status" value="1"/>
</dbReference>
<keyword evidence="4" id="KW-1185">Reference proteome</keyword>
<feature type="region of interest" description="Disordered" evidence="1">
    <location>
        <begin position="1"/>
        <end position="31"/>
    </location>
</feature>
<dbReference type="InterPro" id="IPR052512">
    <property type="entry name" value="4CMD/NDH-1_regulator"/>
</dbReference>
<evidence type="ECO:0000313" key="3">
    <source>
        <dbReference type="EMBL" id="PLB43871.1"/>
    </source>
</evidence>
<dbReference type="OrthoDB" id="104509at2759"/>
<evidence type="ECO:0000259" key="2">
    <source>
        <dbReference type="Pfam" id="PF02627"/>
    </source>
</evidence>
<feature type="domain" description="Carboxymuconolactone decarboxylase-like" evidence="2">
    <location>
        <begin position="65"/>
        <end position="146"/>
    </location>
</feature>
<dbReference type="InterPro" id="IPR029032">
    <property type="entry name" value="AhpD-like"/>
</dbReference>
<protein>
    <submittedName>
        <fullName evidence="3">Putative 4-carboxymuconolactone decarboxylase</fullName>
    </submittedName>
</protein>
<evidence type="ECO:0000313" key="4">
    <source>
        <dbReference type="Proteomes" id="UP000234275"/>
    </source>
</evidence>
<dbReference type="GeneID" id="36557985"/>
<dbReference type="VEuPathDB" id="FungiDB:P170DRAFT_441317"/>
<dbReference type="Pfam" id="PF02627">
    <property type="entry name" value="CMD"/>
    <property type="match status" value="1"/>
</dbReference>
<feature type="non-terminal residue" evidence="3">
    <location>
        <position position="162"/>
    </location>
</feature>
<comment type="caution">
    <text evidence="3">The sequence shown here is derived from an EMBL/GenBank/DDBJ whole genome shotgun (WGS) entry which is preliminary data.</text>
</comment>